<sequence length="272" mass="30812">MMVLFVLEERVCIPSCEVFSMNPEDLRVMMVSDLLLRGSEAGFMDVYFRDFYMAKFFRKSFEKLKPDMLVVLGDVSAKGSELPNNKWLSVLQQLQRVLGPLFELPLHIVVGERDIGDCSNLDSDHVSQVCSSLPGLNSCGCGAFSVSNISFLSLNSIPMLCNKNNLRFGVEKFIEKESLELRVGEKSINEEASESKEWRKRLHEREIAVKYGSGPVLLLHFPLHRRTGSTCKCIETPERNYWDKFPHDNPSASENLYESFTLVGLSLKVSIS</sequence>
<evidence type="ECO:0000313" key="6">
    <source>
        <dbReference type="EMBL" id="ERM94202.1"/>
    </source>
</evidence>
<dbReference type="HOGENOM" id="CLU_1024298_0_0_1"/>
<dbReference type="STRING" id="13333.W1NEM2"/>
<dbReference type="SUPFAM" id="SSF56300">
    <property type="entry name" value="Metallo-dependent phosphatases"/>
    <property type="match status" value="1"/>
</dbReference>
<dbReference type="InterPro" id="IPR033308">
    <property type="entry name" value="PGAP5/Cdc1/Ted1"/>
</dbReference>
<dbReference type="GO" id="GO:0016787">
    <property type="term" value="F:hydrolase activity"/>
    <property type="evidence" value="ECO:0007669"/>
    <property type="project" value="UniProtKB-KW"/>
</dbReference>
<dbReference type="OMA" id="ANSVTWI"/>
<dbReference type="Proteomes" id="UP000017836">
    <property type="component" value="Unassembled WGS sequence"/>
</dbReference>
<proteinExistence type="predicted"/>
<dbReference type="PANTHER" id="PTHR13315">
    <property type="entry name" value="METALLO PHOSPHOESTERASE RELATED"/>
    <property type="match status" value="1"/>
</dbReference>
<evidence type="ECO:0000256" key="1">
    <source>
        <dbReference type="ARBA" id="ARBA00001936"/>
    </source>
</evidence>
<gene>
    <name evidence="6" type="ORF">AMTR_s00010p00195770</name>
</gene>
<reference evidence="7" key="1">
    <citation type="journal article" date="2013" name="Science">
        <title>The Amborella genome and the evolution of flowering plants.</title>
        <authorList>
            <consortium name="Amborella Genome Project"/>
        </authorList>
    </citation>
    <scope>NUCLEOTIDE SEQUENCE [LARGE SCALE GENOMIC DNA]</scope>
</reference>
<comment type="cofactor">
    <cofactor evidence="1">
        <name>Mn(2+)</name>
        <dbReference type="ChEBI" id="CHEBI:29035"/>
    </cofactor>
</comment>
<dbReference type="InterPro" id="IPR029052">
    <property type="entry name" value="Metallo-depent_PP-like"/>
</dbReference>
<evidence type="ECO:0008006" key="8">
    <source>
        <dbReference type="Google" id="ProtNLM"/>
    </source>
</evidence>
<dbReference type="GO" id="GO:0046872">
    <property type="term" value="F:metal ion binding"/>
    <property type="evidence" value="ECO:0007669"/>
    <property type="project" value="UniProtKB-KW"/>
</dbReference>
<dbReference type="eggNOG" id="KOG3662">
    <property type="taxonomic scope" value="Eukaryota"/>
</dbReference>
<dbReference type="GO" id="GO:0006506">
    <property type="term" value="P:GPI anchor biosynthetic process"/>
    <property type="evidence" value="ECO:0007669"/>
    <property type="project" value="InterPro"/>
</dbReference>
<protein>
    <recommendedName>
        <fullName evidence="8">Calcineurin-like phosphoesterase domain-containing protein</fullName>
    </recommendedName>
</protein>
<evidence type="ECO:0000313" key="7">
    <source>
        <dbReference type="Proteomes" id="UP000017836"/>
    </source>
</evidence>
<dbReference type="EMBL" id="KI397513">
    <property type="protein sequence ID" value="ERM94202.1"/>
    <property type="molecule type" value="Genomic_DNA"/>
</dbReference>
<evidence type="ECO:0000256" key="4">
    <source>
        <dbReference type="ARBA" id="ARBA00023136"/>
    </source>
</evidence>
<organism evidence="6 7">
    <name type="scientific">Amborella trichopoda</name>
    <dbReference type="NCBI Taxonomy" id="13333"/>
    <lineage>
        <taxon>Eukaryota</taxon>
        <taxon>Viridiplantae</taxon>
        <taxon>Streptophyta</taxon>
        <taxon>Embryophyta</taxon>
        <taxon>Tracheophyta</taxon>
        <taxon>Spermatophyta</taxon>
        <taxon>Magnoliopsida</taxon>
        <taxon>Amborellales</taxon>
        <taxon>Amborellaceae</taxon>
        <taxon>Amborella</taxon>
    </lineage>
</organism>
<dbReference type="PANTHER" id="PTHR13315:SF0">
    <property type="entry name" value="METALLOPHOSPHOESTERASE 1"/>
    <property type="match status" value="1"/>
</dbReference>
<keyword evidence="2" id="KW-0479">Metal-binding</keyword>
<keyword evidence="7" id="KW-1185">Reference proteome</keyword>
<keyword evidence="4" id="KW-0472">Membrane</keyword>
<keyword evidence="3" id="KW-0378">Hydrolase</keyword>
<dbReference type="Gramene" id="ERM94202">
    <property type="protein sequence ID" value="ERM94202"/>
    <property type="gene ID" value="AMTR_s00010p00195770"/>
</dbReference>
<name>W1NEM2_AMBTC</name>
<evidence type="ECO:0000256" key="2">
    <source>
        <dbReference type="ARBA" id="ARBA00022723"/>
    </source>
</evidence>
<keyword evidence="5" id="KW-0464">Manganese</keyword>
<dbReference type="GO" id="GO:0016020">
    <property type="term" value="C:membrane"/>
    <property type="evidence" value="ECO:0007669"/>
    <property type="project" value="GOC"/>
</dbReference>
<accession>W1NEM2</accession>
<evidence type="ECO:0000256" key="5">
    <source>
        <dbReference type="ARBA" id="ARBA00023211"/>
    </source>
</evidence>
<dbReference type="AlphaFoldDB" id="W1NEM2"/>
<evidence type="ECO:0000256" key="3">
    <source>
        <dbReference type="ARBA" id="ARBA00022801"/>
    </source>
</evidence>